<organism evidence="1 2">
    <name type="scientific">Pelagimonas phthalicica</name>
    <dbReference type="NCBI Taxonomy" id="1037362"/>
    <lineage>
        <taxon>Bacteria</taxon>
        <taxon>Pseudomonadati</taxon>
        <taxon>Pseudomonadota</taxon>
        <taxon>Alphaproteobacteria</taxon>
        <taxon>Rhodobacterales</taxon>
        <taxon>Roseobacteraceae</taxon>
        <taxon>Pelagimonas</taxon>
    </lineage>
</organism>
<proteinExistence type="predicted"/>
<gene>
    <name evidence="1" type="ORF">TRP8649_03121</name>
</gene>
<dbReference type="Proteomes" id="UP000225972">
    <property type="component" value="Unassembled WGS sequence"/>
</dbReference>
<keyword evidence="2" id="KW-1185">Reference proteome</keyword>
<reference evidence="2" key="1">
    <citation type="submission" date="2017-05" db="EMBL/GenBank/DDBJ databases">
        <authorList>
            <person name="Rodrigo-Torres L."/>
            <person name="Arahal R. D."/>
            <person name="Lucena T."/>
        </authorList>
    </citation>
    <scope>NUCLEOTIDE SEQUENCE [LARGE SCALE GENOMIC DNA]</scope>
    <source>
        <strain evidence="2">CECT 8649</strain>
    </source>
</reference>
<protein>
    <submittedName>
        <fullName evidence="1">Uncharacterized protein</fullName>
    </submittedName>
</protein>
<evidence type="ECO:0000313" key="2">
    <source>
        <dbReference type="Proteomes" id="UP000225972"/>
    </source>
</evidence>
<evidence type="ECO:0000313" key="1">
    <source>
        <dbReference type="EMBL" id="SMX28993.1"/>
    </source>
</evidence>
<accession>A0A238JF19</accession>
<dbReference type="AlphaFoldDB" id="A0A238JF19"/>
<dbReference type="EMBL" id="FXXP01000002">
    <property type="protein sequence ID" value="SMX28993.1"/>
    <property type="molecule type" value="Genomic_DNA"/>
</dbReference>
<dbReference type="RefSeq" id="WP_099246729.1">
    <property type="nucleotide sequence ID" value="NZ_FXXP01000002.1"/>
</dbReference>
<sequence length="101" mass="11567">MTRPKPQIDRIAILDDLSCQHTQAIEVDVYLNNGERRWCWFTIPQALNTYGDWIAGTKIPFHHSSPHMIVIASELTEELIHATLNDIAENKDIHFATLPCD</sequence>
<dbReference type="OrthoDB" id="5792777at2"/>
<name>A0A238JF19_9RHOB</name>